<evidence type="ECO:0000313" key="3">
    <source>
        <dbReference type="Proteomes" id="UP000054279"/>
    </source>
</evidence>
<feature type="region of interest" description="Disordered" evidence="1">
    <location>
        <begin position="1"/>
        <end position="159"/>
    </location>
</feature>
<evidence type="ECO:0000256" key="1">
    <source>
        <dbReference type="SAM" id="MobiDB-lite"/>
    </source>
</evidence>
<reference evidence="2 3" key="1">
    <citation type="submission" date="2014-06" db="EMBL/GenBank/DDBJ databases">
        <title>Evolutionary Origins and Diversification of the Mycorrhizal Mutualists.</title>
        <authorList>
            <consortium name="DOE Joint Genome Institute"/>
            <consortium name="Mycorrhizal Genomics Consortium"/>
            <person name="Kohler A."/>
            <person name="Kuo A."/>
            <person name="Nagy L.G."/>
            <person name="Floudas D."/>
            <person name="Copeland A."/>
            <person name="Barry K.W."/>
            <person name="Cichocki N."/>
            <person name="Veneault-Fourrey C."/>
            <person name="LaButti K."/>
            <person name="Lindquist E.A."/>
            <person name="Lipzen A."/>
            <person name="Lundell T."/>
            <person name="Morin E."/>
            <person name="Murat C."/>
            <person name="Riley R."/>
            <person name="Ohm R."/>
            <person name="Sun H."/>
            <person name="Tunlid A."/>
            <person name="Henrissat B."/>
            <person name="Grigoriev I.V."/>
            <person name="Hibbett D.S."/>
            <person name="Martin F."/>
        </authorList>
    </citation>
    <scope>NUCLEOTIDE SEQUENCE [LARGE SCALE GENOMIC DNA]</scope>
    <source>
        <strain evidence="2 3">SS14</strain>
    </source>
</reference>
<feature type="compositionally biased region" description="Low complexity" evidence="1">
    <location>
        <begin position="216"/>
        <end position="230"/>
    </location>
</feature>
<feature type="compositionally biased region" description="Low complexity" evidence="1">
    <location>
        <begin position="63"/>
        <end position="89"/>
    </location>
</feature>
<feature type="region of interest" description="Disordered" evidence="1">
    <location>
        <begin position="259"/>
        <end position="380"/>
    </location>
</feature>
<keyword evidence="3" id="KW-1185">Reference proteome</keyword>
<feature type="compositionally biased region" description="Low complexity" evidence="1">
    <location>
        <begin position="1"/>
        <end position="23"/>
    </location>
</feature>
<accession>A0A0C9URY2</accession>
<feature type="compositionally biased region" description="Polar residues" evidence="1">
    <location>
        <begin position="96"/>
        <end position="109"/>
    </location>
</feature>
<dbReference type="EMBL" id="KN837319">
    <property type="protein sequence ID" value="KIJ27965.1"/>
    <property type="molecule type" value="Genomic_DNA"/>
</dbReference>
<dbReference type="Proteomes" id="UP000054279">
    <property type="component" value="Unassembled WGS sequence"/>
</dbReference>
<dbReference type="HOGENOM" id="CLU_728755_0_0_1"/>
<feature type="compositionally biased region" description="Polar residues" evidence="1">
    <location>
        <begin position="266"/>
        <end position="277"/>
    </location>
</feature>
<feature type="non-terminal residue" evidence="2">
    <location>
        <position position="1"/>
    </location>
</feature>
<name>A0A0C9URY2_SPHS4</name>
<dbReference type="AlphaFoldDB" id="A0A0C9URY2"/>
<feature type="compositionally biased region" description="Low complexity" evidence="1">
    <location>
        <begin position="34"/>
        <end position="52"/>
    </location>
</feature>
<protein>
    <submittedName>
        <fullName evidence="2">Uncharacterized protein</fullName>
    </submittedName>
</protein>
<proteinExistence type="predicted"/>
<evidence type="ECO:0000313" key="2">
    <source>
        <dbReference type="EMBL" id="KIJ27965.1"/>
    </source>
</evidence>
<feature type="region of interest" description="Disordered" evidence="1">
    <location>
        <begin position="173"/>
        <end position="231"/>
    </location>
</feature>
<gene>
    <name evidence="2" type="ORF">M422DRAFT_270817</name>
</gene>
<sequence length="380" mass="39088">TTGTTTSRLSTTSSAGSATRRGAIPSFSKLTTRSTSANGTGASKGSAASSIGFKKPSLPASASGSVRSSLVTGTGTGSVRSSVAGRGSVNGPPSVRQRTSTLLAPTASSLAKLHSNIKPPSISTARPGVNATPVNQEIKETPAPTPAEPRRALPAPPSVVTSPLIIRKISSPVKTPGKIFGNGTPGKIFSSGTPSFIPTRKPETPAASMAMEGQSAPALAPAPKAPVPAKEPVKTRLRMEYRPRISRSRVIARVGAQRTALAAAGPSSTQESSTARRSLNAPRARGSLAKGARASAGLAKTRQSLAAAHARKMRRSEILRRKSRAGSFGGGLGAKGDDDDDNEGYGHEDDTQEDVSMSMGEDSTMQEDMSFDVTMETDDE</sequence>
<organism evidence="2 3">
    <name type="scientific">Sphaerobolus stellatus (strain SS14)</name>
    <dbReference type="NCBI Taxonomy" id="990650"/>
    <lineage>
        <taxon>Eukaryota</taxon>
        <taxon>Fungi</taxon>
        <taxon>Dikarya</taxon>
        <taxon>Basidiomycota</taxon>
        <taxon>Agaricomycotina</taxon>
        <taxon>Agaricomycetes</taxon>
        <taxon>Phallomycetidae</taxon>
        <taxon>Geastrales</taxon>
        <taxon>Sphaerobolaceae</taxon>
        <taxon>Sphaerobolus</taxon>
    </lineage>
</organism>